<evidence type="ECO:0000313" key="4">
    <source>
        <dbReference type="EMBL" id="TDL87032.1"/>
    </source>
</evidence>
<dbReference type="EMBL" id="SMZO01000025">
    <property type="protein sequence ID" value="TDL87032.1"/>
    <property type="molecule type" value="Genomic_DNA"/>
</dbReference>
<evidence type="ECO:0000313" key="3">
    <source>
        <dbReference type="EMBL" id="TDL84940.1"/>
    </source>
</evidence>
<evidence type="ECO:0000256" key="1">
    <source>
        <dbReference type="SAM" id="MobiDB-lite"/>
    </source>
</evidence>
<reference evidence="3 5" key="1">
    <citation type="submission" date="2019-03" db="EMBL/GenBank/DDBJ databases">
        <title>Rhodobacteraceae bacterium SM1902, a new member of the family Rhodobacteraceae isolated from Yantai.</title>
        <authorList>
            <person name="Sun Y."/>
        </authorList>
    </citation>
    <scope>NUCLEOTIDE SEQUENCE [LARGE SCALE GENOMIC DNA]</scope>
    <source>
        <strain evidence="3 5">SM1902</strain>
    </source>
</reference>
<keyword evidence="5" id="KW-1185">Reference proteome</keyword>
<protein>
    <submittedName>
        <fullName evidence="3">Flagellar biosynthesis protein FlgJ</fullName>
    </submittedName>
</protein>
<gene>
    <name evidence="4" type="ORF">E2L05_12000</name>
    <name evidence="3" type="ORF">E2L05_16735</name>
</gene>
<comment type="caution">
    <text evidence="3">The sequence shown here is derived from an EMBL/GenBank/DDBJ whole genome shotgun (WGS) entry which is preliminary data.</text>
</comment>
<name>A0A4R6ALQ7_9RHOB</name>
<feature type="domain" description="Flagellar protein FlgJ N-terminal" evidence="2">
    <location>
        <begin position="54"/>
        <end position="94"/>
    </location>
</feature>
<feature type="region of interest" description="Disordered" evidence="1">
    <location>
        <begin position="1"/>
        <end position="20"/>
    </location>
</feature>
<dbReference type="InterPro" id="IPR019301">
    <property type="entry name" value="Flagellar_prot_FlgJ_N"/>
</dbReference>
<sequence>MTSPATTPLQTTSGQITDRAPDTALRKVAIKLESQFLSEMLKHAGLGRNVGIGSEESGFSGGEGEEQFGSFLREKQAERMAEAGGIGLAESIFQALKAREK</sequence>
<proteinExistence type="predicted"/>
<evidence type="ECO:0000313" key="5">
    <source>
        <dbReference type="Proteomes" id="UP000294562"/>
    </source>
</evidence>
<dbReference type="OrthoDB" id="7690273at2"/>
<dbReference type="Proteomes" id="UP000294562">
    <property type="component" value="Unassembled WGS sequence"/>
</dbReference>
<dbReference type="Pfam" id="PF10135">
    <property type="entry name" value="Rod-binding"/>
    <property type="match status" value="1"/>
</dbReference>
<accession>A0A4R6ALQ7</accession>
<keyword evidence="3" id="KW-0969">Cilium</keyword>
<dbReference type="EMBL" id="SMZO01000053">
    <property type="protein sequence ID" value="TDL84940.1"/>
    <property type="molecule type" value="Genomic_DNA"/>
</dbReference>
<feature type="compositionally biased region" description="Polar residues" evidence="1">
    <location>
        <begin position="1"/>
        <end position="16"/>
    </location>
</feature>
<keyword evidence="3" id="KW-0966">Cell projection</keyword>
<evidence type="ECO:0000259" key="2">
    <source>
        <dbReference type="Pfam" id="PF10135"/>
    </source>
</evidence>
<dbReference type="AlphaFoldDB" id="A0A4R6ALQ7"/>
<organism evidence="3 5">
    <name type="scientific">Meridianimarinicoccus aquatilis</name>
    <dbReference type="NCBI Taxonomy" id="2552766"/>
    <lineage>
        <taxon>Bacteria</taxon>
        <taxon>Pseudomonadati</taxon>
        <taxon>Pseudomonadota</taxon>
        <taxon>Alphaproteobacteria</taxon>
        <taxon>Rhodobacterales</taxon>
        <taxon>Paracoccaceae</taxon>
        <taxon>Meridianimarinicoccus</taxon>
    </lineage>
</organism>
<keyword evidence="3" id="KW-0282">Flagellum</keyword>